<dbReference type="InterPro" id="IPR019109">
    <property type="entry name" value="MamF_MmsF"/>
</dbReference>
<organism evidence="6 7">
    <name type="scientific">Spirosoma fluviale</name>
    <dbReference type="NCBI Taxonomy" id="1597977"/>
    <lineage>
        <taxon>Bacteria</taxon>
        <taxon>Pseudomonadati</taxon>
        <taxon>Bacteroidota</taxon>
        <taxon>Cytophagia</taxon>
        <taxon>Cytophagales</taxon>
        <taxon>Cytophagaceae</taxon>
        <taxon>Spirosoma</taxon>
    </lineage>
</organism>
<gene>
    <name evidence="6" type="ORF">SAMN06269250_3685</name>
</gene>
<evidence type="ECO:0000256" key="3">
    <source>
        <dbReference type="ARBA" id="ARBA00022989"/>
    </source>
</evidence>
<protein>
    <recommendedName>
        <fullName evidence="8">DUF4870 domain-containing protein</fullName>
    </recommendedName>
</protein>
<feature type="transmembrane region" description="Helical" evidence="5">
    <location>
        <begin position="69"/>
        <end position="87"/>
    </location>
</feature>
<comment type="subcellular location">
    <subcellularLocation>
        <location evidence="1">Membrane</location>
        <topology evidence="1">Multi-pass membrane protein</topology>
    </subcellularLocation>
</comment>
<keyword evidence="7" id="KW-1185">Reference proteome</keyword>
<feature type="transmembrane region" description="Helical" evidence="5">
    <location>
        <begin position="93"/>
        <end position="111"/>
    </location>
</feature>
<dbReference type="Proteomes" id="UP000219452">
    <property type="component" value="Unassembled WGS sequence"/>
</dbReference>
<evidence type="ECO:0008006" key="8">
    <source>
        <dbReference type="Google" id="ProtNLM"/>
    </source>
</evidence>
<keyword evidence="4 5" id="KW-0472">Membrane</keyword>
<sequence>MENQPPTPPFPPVPAPMSESDVRMWAMLTHLSTLTGLFTGVGFIIAPIIIWQIQKDKSAYIDYHGKEAVNFQITIALATAVSFLLMFVLIGFVLIWIVGIVWLVFTIIAAIKANNGEYYRYPLTIRFIK</sequence>
<reference evidence="7" key="1">
    <citation type="submission" date="2017-09" db="EMBL/GenBank/DDBJ databases">
        <authorList>
            <person name="Varghese N."/>
            <person name="Submissions S."/>
        </authorList>
    </citation>
    <scope>NUCLEOTIDE SEQUENCE [LARGE SCALE GENOMIC DNA]</scope>
    <source>
        <strain evidence="7">DSM 29961</strain>
    </source>
</reference>
<keyword evidence="2 5" id="KW-0812">Transmembrane</keyword>
<dbReference type="Pfam" id="PF09685">
    <property type="entry name" value="MamF_MmsF"/>
    <property type="match status" value="1"/>
</dbReference>
<evidence type="ECO:0000256" key="1">
    <source>
        <dbReference type="ARBA" id="ARBA00004141"/>
    </source>
</evidence>
<dbReference type="RefSeq" id="WP_245877888.1">
    <property type="nucleotide sequence ID" value="NZ_OCNH01000003.1"/>
</dbReference>
<evidence type="ECO:0000313" key="7">
    <source>
        <dbReference type="Proteomes" id="UP000219452"/>
    </source>
</evidence>
<evidence type="ECO:0000313" key="6">
    <source>
        <dbReference type="EMBL" id="SOD91877.1"/>
    </source>
</evidence>
<keyword evidence="3 5" id="KW-1133">Transmembrane helix</keyword>
<feature type="transmembrane region" description="Helical" evidence="5">
    <location>
        <begin position="24"/>
        <end position="49"/>
    </location>
</feature>
<accession>A0A286G8I1</accession>
<proteinExistence type="predicted"/>
<name>A0A286G8I1_9BACT</name>
<dbReference type="EMBL" id="OCNH01000003">
    <property type="protein sequence ID" value="SOD91877.1"/>
    <property type="molecule type" value="Genomic_DNA"/>
</dbReference>
<evidence type="ECO:0000256" key="2">
    <source>
        <dbReference type="ARBA" id="ARBA00022692"/>
    </source>
</evidence>
<evidence type="ECO:0000256" key="5">
    <source>
        <dbReference type="SAM" id="Phobius"/>
    </source>
</evidence>
<evidence type="ECO:0000256" key="4">
    <source>
        <dbReference type="ARBA" id="ARBA00023136"/>
    </source>
</evidence>
<dbReference type="AlphaFoldDB" id="A0A286G8I1"/>